<dbReference type="GO" id="GO:0003677">
    <property type="term" value="F:DNA binding"/>
    <property type="evidence" value="ECO:0007669"/>
    <property type="project" value="InterPro"/>
</dbReference>
<dbReference type="EMBL" id="UAUE01000025">
    <property type="protein sequence ID" value="SPY99457.1"/>
    <property type="molecule type" value="Genomic_DNA"/>
</dbReference>
<reference evidence="2 6" key="1">
    <citation type="submission" date="2017-05" db="EMBL/GenBank/DDBJ databases">
        <title>Whole genome sequencing of Proteus mirabilis AR_0155.</title>
        <authorList>
            <person name="Conlan S."/>
            <person name="Thomas P.J."/>
            <person name="Mullikin J."/>
            <person name="Frank K.M."/>
            <person name="Segre J.A."/>
        </authorList>
    </citation>
    <scope>NUCLEOTIDE SEQUENCE [LARGE SCALE GENOMIC DNA]</scope>
    <source>
        <strain evidence="2 6">AR_0155</strain>
    </source>
</reference>
<evidence type="ECO:0000313" key="6">
    <source>
        <dbReference type="Proteomes" id="UP000195540"/>
    </source>
</evidence>
<protein>
    <submittedName>
        <fullName evidence="4">Fimbrial operon regulator</fullName>
    </submittedName>
    <submittedName>
        <fullName evidence="2 3">Transcriptional regulator</fullName>
    </submittedName>
</protein>
<dbReference type="Proteomes" id="UP000254191">
    <property type="component" value="Unassembled WGS sequence"/>
</dbReference>
<evidence type="ECO:0000259" key="1">
    <source>
        <dbReference type="PROSITE" id="PS50943"/>
    </source>
</evidence>
<dbReference type="Proteomes" id="UP000251485">
    <property type="component" value="Unassembled WGS sequence"/>
</dbReference>
<evidence type="ECO:0000313" key="7">
    <source>
        <dbReference type="Proteomes" id="UP000251485"/>
    </source>
</evidence>
<dbReference type="InterPro" id="IPR010982">
    <property type="entry name" value="Lambda_DNA-bd_dom_sf"/>
</dbReference>
<dbReference type="EMBL" id="ABKSPD020000001">
    <property type="protein sequence ID" value="EKW9774632.1"/>
    <property type="molecule type" value="Genomic_DNA"/>
</dbReference>
<organism evidence="3 9">
    <name type="scientific">Proteus mirabilis</name>
    <dbReference type="NCBI Taxonomy" id="584"/>
    <lineage>
        <taxon>Bacteria</taxon>
        <taxon>Pseudomonadati</taxon>
        <taxon>Pseudomonadota</taxon>
        <taxon>Gammaproteobacteria</taxon>
        <taxon>Enterobacterales</taxon>
        <taxon>Morganellaceae</taxon>
        <taxon>Proteus</taxon>
    </lineage>
</organism>
<dbReference type="Gene3D" id="1.10.260.40">
    <property type="entry name" value="lambda repressor-like DNA-binding domains"/>
    <property type="match status" value="1"/>
</dbReference>
<dbReference type="PROSITE" id="PS50943">
    <property type="entry name" value="HTH_CROC1"/>
    <property type="match status" value="1"/>
</dbReference>
<dbReference type="SUPFAM" id="SSF47413">
    <property type="entry name" value="lambda repressor-like DNA-binding domains"/>
    <property type="match status" value="1"/>
</dbReference>
<evidence type="ECO:0000313" key="5">
    <source>
        <dbReference type="EMBL" id="SUC20493.1"/>
    </source>
</evidence>
<name>A0A1Z1SZ82_PROMI</name>
<dbReference type="EMBL" id="UGTS01000004">
    <property type="protein sequence ID" value="SUC20493.1"/>
    <property type="molecule type" value="Genomic_DNA"/>
</dbReference>
<dbReference type="EMBL" id="CP021694">
    <property type="protein sequence ID" value="ARX36010.1"/>
    <property type="molecule type" value="Genomic_DNA"/>
</dbReference>
<reference evidence="3" key="3">
    <citation type="submission" date="2023-06" db="EMBL/GenBank/DDBJ databases">
        <authorList>
            <consortium name="Clinical and Environmental Microbiology Branch: Whole genome sequencing antimicrobial resistance pathogens in the healthcare setting"/>
        </authorList>
    </citation>
    <scope>NUCLEOTIDE SEQUENCE</scope>
    <source>
        <strain evidence="3">Microbial</strain>
    </source>
</reference>
<proteinExistence type="predicted"/>
<dbReference type="Proteomes" id="UP000195540">
    <property type="component" value="Chromosome"/>
</dbReference>
<dbReference type="RefSeq" id="WP_004244968.1">
    <property type="nucleotide sequence ID" value="NZ_ABFDCH020000002.1"/>
</dbReference>
<dbReference type="InterPro" id="IPR001387">
    <property type="entry name" value="Cro/C1-type_HTH"/>
</dbReference>
<dbReference type="AlphaFoldDB" id="A0A1Z1SZ82"/>
<feature type="domain" description="HTH cro/C1-type" evidence="1">
    <location>
        <begin position="16"/>
        <end position="70"/>
    </location>
</feature>
<sequence>MKYNTVNINVRVGSFIRRHRTLLGISGKSLGKKLNLSQQHISRLERGQTNFTIEIILYLLNELDKTIFDLVAEVFYEDPGEILTEYQRQQQFNTELTLIN</sequence>
<evidence type="ECO:0000313" key="8">
    <source>
        <dbReference type="Proteomes" id="UP000254191"/>
    </source>
</evidence>
<evidence type="ECO:0000313" key="2">
    <source>
        <dbReference type="EMBL" id="ARX36010.1"/>
    </source>
</evidence>
<gene>
    <name evidence="2" type="ORF">AM402_18370</name>
    <name evidence="4" type="ORF">NCTC10975_03343</name>
    <name evidence="5" type="ORF">NCTC11938_01826</name>
    <name evidence="3" type="ORF">PW210_000385</name>
</gene>
<dbReference type="Proteomes" id="UP001171165">
    <property type="component" value="Unassembled WGS sequence"/>
</dbReference>
<evidence type="ECO:0000313" key="4">
    <source>
        <dbReference type="EMBL" id="SPY99457.1"/>
    </source>
</evidence>
<reference evidence="7 8" key="2">
    <citation type="submission" date="2018-06" db="EMBL/GenBank/DDBJ databases">
        <authorList>
            <consortium name="Pathogen Informatics"/>
            <person name="Doyle S."/>
        </authorList>
    </citation>
    <scope>NUCLEOTIDE SEQUENCE [LARGE SCALE GENOMIC DNA]</scope>
    <source>
        <strain evidence="4 7">NCTC10975</strain>
        <strain evidence="5 8">NCTC11938</strain>
    </source>
</reference>
<evidence type="ECO:0000313" key="9">
    <source>
        <dbReference type="Proteomes" id="UP001171165"/>
    </source>
</evidence>
<dbReference type="CDD" id="cd00093">
    <property type="entry name" value="HTH_XRE"/>
    <property type="match status" value="1"/>
</dbReference>
<dbReference type="SMART" id="SM00530">
    <property type="entry name" value="HTH_XRE"/>
    <property type="match status" value="1"/>
</dbReference>
<dbReference type="OrthoDB" id="6466068at2"/>
<accession>A0A1Z1SZ82</accession>
<dbReference type="Pfam" id="PF01381">
    <property type="entry name" value="HTH_3"/>
    <property type="match status" value="1"/>
</dbReference>
<evidence type="ECO:0000313" key="3">
    <source>
        <dbReference type="EMBL" id="EKW9774632.1"/>
    </source>
</evidence>